<sequence>MLISVGRLLLLRVPDRDYFNYDRIIELLFIQQRDRTRTKDEKYDKEYLDQYISQSFLIKKI</sequence>
<proteinExistence type="predicted"/>
<organism evidence="1">
    <name type="scientific">Crocosphaera subtropica (strain ATCC 51142 / BH68)</name>
    <name type="common">Cyanothece sp. (strain ATCC 51142)</name>
    <dbReference type="NCBI Taxonomy" id="43989"/>
    <lineage>
        <taxon>Bacteria</taxon>
        <taxon>Bacillati</taxon>
        <taxon>Cyanobacteriota</taxon>
        <taxon>Cyanophyceae</taxon>
        <taxon>Oscillatoriophycideae</taxon>
        <taxon>Chroococcales</taxon>
        <taxon>Aphanothecaceae</taxon>
        <taxon>Crocosphaera</taxon>
        <taxon>Crocosphaera subtropica</taxon>
    </lineage>
</organism>
<reference evidence="1" key="1">
    <citation type="journal article" date="2008" name="BMC Evol. Biol.">
        <title>The cyanobacterial endosymbiont of the unicellular algae Rhopalodia gibba shows reductive genome evolution.</title>
        <authorList>
            <person name="Kneip C."/>
            <person name="Voss C."/>
            <person name="Lockhart P.J."/>
            <person name="Maier U.G."/>
        </authorList>
    </citation>
    <scope>NUCLEOTIDE SEQUENCE</scope>
    <source>
        <strain evidence="1">ATCC 51142</strain>
    </source>
</reference>
<protein>
    <submittedName>
        <fullName evidence="1">Uncharacterized protein cyl0032</fullName>
    </submittedName>
</protein>
<accession>A1KYI3</accession>
<evidence type="ECO:0000313" key="1">
    <source>
        <dbReference type="EMBL" id="AAW57036.1"/>
    </source>
</evidence>
<gene>
    <name evidence="1" type="primary">cyl0032</name>
</gene>
<dbReference type="EMBL" id="AY728386">
    <property type="protein sequence ID" value="AAW57036.1"/>
    <property type="molecule type" value="Genomic_DNA"/>
</dbReference>
<name>A1KYI3_CROS5</name>
<dbReference type="AlphaFoldDB" id="A1KYI3"/>